<protein>
    <recommendedName>
        <fullName evidence="1">Uroporphyrinogen decarboxylase (URO-D) domain-containing protein</fullName>
    </recommendedName>
</protein>
<feature type="domain" description="Uroporphyrinogen decarboxylase (URO-D)" evidence="1">
    <location>
        <begin position="17"/>
        <end position="243"/>
    </location>
</feature>
<name>A0A0B2JZQ1_9FIRM</name>
<dbReference type="SUPFAM" id="SSF51726">
    <property type="entry name" value="UROD/MetE-like"/>
    <property type="match status" value="1"/>
</dbReference>
<sequence>MAKGFMEHFKCGGEPERHIATELCQRAGVEVSDVYCHSEAMAAMAHTICQLEGDMLCKLPFATMAEAEQLGAKWNFISDKSQQPMPGALPYEKLIEVKIPTFSFDYGLMQENLQAIRLLKHKGERVSFNIEGPFTLLSLLVPSKEIYKGMRAQPELLRRLCEQLIDNIVLEAAYVAEAGADVISYADPLISCNMVSPKVYTTLCGDIIREALQRIMVAVPEVTVHVCSATSAAFQRAGFCQCRPFVVPKEMCYGEALCFARHQAGVQLVGHGCLQHSCCKMVKPVVYELKLC</sequence>
<evidence type="ECO:0000259" key="1">
    <source>
        <dbReference type="Pfam" id="PF01208"/>
    </source>
</evidence>
<dbReference type="Proteomes" id="UP000030993">
    <property type="component" value="Unassembled WGS sequence"/>
</dbReference>
<dbReference type="eggNOG" id="COG0407">
    <property type="taxonomic scope" value="Bacteria"/>
</dbReference>
<dbReference type="STRING" id="82374.NZ47_06750"/>
<dbReference type="GO" id="GO:0004853">
    <property type="term" value="F:uroporphyrinogen decarboxylase activity"/>
    <property type="evidence" value="ECO:0007669"/>
    <property type="project" value="InterPro"/>
</dbReference>
<dbReference type="InterPro" id="IPR052024">
    <property type="entry name" value="Methanogen_methyltrans"/>
</dbReference>
<dbReference type="GO" id="GO:0006779">
    <property type="term" value="P:porphyrin-containing compound biosynthetic process"/>
    <property type="evidence" value="ECO:0007669"/>
    <property type="project" value="InterPro"/>
</dbReference>
<keyword evidence="3" id="KW-1185">Reference proteome</keyword>
<gene>
    <name evidence="2" type="ORF">NZ47_06750</name>
</gene>
<dbReference type="RefSeq" id="WP_039208173.1">
    <property type="nucleotide sequence ID" value="NZ_JSCE01000137.1"/>
</dbReference>
<dbReference type="AlphaFoldDB" id="A0A0B2JZQ1"/>
<accession>A0A0B2JZQ1</accession>
<dbReference type="InterPro" id="IPR000257">
    <property type="entry name" value="Uroporphyrinogen_deCOase"/>
</dbReference>
<dbReference type="PANTHER" id="PTHR47099">
    <property type="entry name" value="METHYLCOBAMIDE:COM METHYLTRANSFERASE MTBA"/>
    <property type="match status" value="1"/>
</dbReference>
<evidence type="ECO:0000313" key="3">
    <source>
        <dbReference type="Proteomes" id="UP000030993"/>
    </source>
</evidence>
<organism evidence="2 3">
    <name type="scientific">Anaerovibrio lipolyticus</name>
    <dbReference type="NCBI Taxonomy" id="82374"/>
    <lineage>
        <taxon>Bacteria</taxon>
        <taxon>Bacillati</taxon>
        <taxon>Bacillota</taxon>
        <taxon>Negativicutes</taxon>
        <taxon>Selenomonadales</taxon>
        <taxon>Selenomonadaceae</taxon>
        <taxon>Anaerovibrio</taxon>
    </lineage>
</organism>
<dbReference type="PANTHER" id="PTHR47099:SF1">
    <property type="entry name" value="METHYLCOBAMIDE:COM METHYLTRANSFERASE MTBA"/>
    <property type="match status" value="1"/>
</dbReference>
<dbReference type="InterPro" id="IPR038071">
    <property type="entry name" value="UROD/MetE-like_sf"/>
</dbReference>
<dbReference type="EMBL" id="JSCE01000137">
    <property type="protein sequence ID" value="KHM52091.1"/>
    <property type="molecule type" value="Genomic_DNA"/>
</dbReference>
<dbReference type="Gene3D" id="3.20.20.210">
    <property type="match status" value="1"/>
</dbReference>
<proteinExistence type="predicted"/>
<reference evidence="2 3" key="1">
    <citation type="journal article" date="2013" name="PLoS ONE">
        <title>Identification and characterization of three novel lipases belonging to families II and V from Anaerovibrio lipolyticus 5ST.</title>
        <authorList>
            <person name="Prive F."/>
            <person name="Kaderbhai N.N."/>
            <person name="Girdwood S."/>
            <person name="Worgan H.J."/>
            <person name="Pinloche E."/>
            <person name="Scollan N.D."/>
            <person name="Huws S.A."/>
            <person name="Newbold C.J."/>
        </authorList>
    </citation>
    <scope>NUCLEOTIDE SEQUENCE [LARGE SCALE GENOMIC DNA]</scope>
    <source>
        <strain evidence="2 3">5S</strain>
    </source>
</reference>
<evidence type="ECO:0000313" key="2">
    <source>
        <dbReference type="EMBL" id="KHM52091.1"/>
    </source>
</evidence>
<comment type="caution">
    <text evidence="2">The sequence shown here is derived from an EMBL/GenBank/DDBJ whole genome shotgun (WGS) entry which is preliminary data.</text>
</comment>
<dbReference type="Pfam" id="PF01208">
    <property type="entry name" value="URO-D"/>
    <property type="match status" value="1"/>
</dbReference>